<dbReference type="InterPro" id="IPR013783">
    <property type="entry name" value="Ig-like_fold"/>
</dbReference>
<reference evidence="3" key="1">
    <citation type="submission" date="2022-11" db="EMBL/GenBank/DDBJ databases">
        <title>Centuries of genome instability and evolution in soft-shell clam transmissible cancer (bioRxiv).</title>
        <authorList>
            <person name="Hart S.F.M."/>
            <person name="Yonemitsu M.A."/>
            <person name="Giersch R.M."/>
            <person name="Beal B.F."/>
            <person name="Arriagada G."/>
            <person name="Davis B.W."/>
            <person name="Ostrander E.A."/>
            <person name="Goff S.P."/>
            <person name="Metzger M.J."/>
        </authorList>
    </citation>
    <scope>NUCLEOTIDE SEQUENCE</scope>
    <source>
        <strain evidence="3">MELC-2E11</strain>
        <tissue evidence="3">Siphon/mantle</tissue>
    </source>
</reference>
<dbReference type="InterPro" id="IPR007110">
    <property type="entry name" value="Ig-like_dom"/>
</dbReference>
<feature type="compositionally biased region" description="Polar residues" evidence="1">
    <location>
        <begin position="318"/>
        <end position="327"/>
    </location>
</feature>
<feature type="domain" description="Ig-like" evidence="2">
    <location>
        <begin position="125"/>
        <end position="212"/>
    </location>
</feature>
<gene>
    <name evidence="3" type="ORF">MAR_021260</name>
</gene>
<dbReference type="SUPFAM" id="SSF48726">
    <property type="entry name" value="Immunoglobulin"/>
    <property type="match status" value="1"/>
</dbReference>
<organism evidence="3 4">
    <name type="scientific">Mya arenaria</name>
    <name type="common">Soft-shell clam</name>
    <dbReference type="NCBI Taxonomy" id="6604"/>
    <lineage>
        <taxon>Eukaryota</taxon>
        <taxon>Metazoa</taxon>
        <taxon>Spiralia</taxon>
        <taxon>Lophotrochozoa</taxon>
        <taxon>Mollusca</taxon>
        <taxon>Bivalvia</taxon>
        <taxon>Autobranchia</taxon>
        <taxon>Heteroconchia</taxon>
        <taxon>Euheterodonta</taxon>
        <taxon>Imparidentia</taxon>
        <taxon>Neoheterodontei</taxon>
        <taxon>Myida</taxon>
        <taxon>Myoidea</taxon>
        <taxon>Myidae</taxon>
        <taxon>Mya</taxon>
    </lineage>
</organism>
<dbReference type="CDD" id="cd00096">
    <property type="entry name" value="Ig"/>
    <property type="match status" value="1"/>
</dbReference>
<evidence type="ECO:0000256" key="1">
    <source>
        <dbReference type="SAM" id="MobiDB-lite"/>
    </source>
</evidence>
<dbReference type="Proteomes" id="UP001164746">
    <property type="component" value="Chromosome 5"/>
</dbReference>
<sequence>MYCQQHPEVNGLYHESLSNNVYILYKYPPSRLIIVIQQDNLSEVITATCTSMFADPACNVKWESTIKHFKYTVIKNHTFKEATESIISFSATYEDYGKQIRCSTECQYFKNALENATTVIFAKKPTVDVYSTPVLPVPSNTIITLTCVANAHPFGNITWTMVKATNSKSSQTKTCSNASTCTYEMTTSDVEQVYSCYAKNEHGSDEGSIVIGDKRGYKEVYIPFSAKRQLINEDNTIQLAPLRPPPLVERDDVTHEHTGDAEYAGILGTRRNLENVALPSSLSMPSCDAMDESFENAATESTVHLEQPSNENDKENGNGISMQNQEMNPDAPHAESSKRSTNELVYADVDIEHLEKFRVRIRACNDDETTEYSDIVFGASCSVKPDSSNENVNTTVLDV</sequence>
<dbReference type="PROSITE" id="PS50835">
    <property type="entry name" value="IG_LIKE"/>
    <property type="match status" value="1"/>
</dbReference>
<evidence type="ECO:0000259" key="2">
    <source>
        <dbReference type="PROSITE" id="PS50835"/>
    </source>
</evidence>
<dbReference type="InterPro" id="IPR036179">
    <property type="entry name" value="Ig-like_dom_sf"/>
</dbReference>
<feature type="compositionally biased region" description="Basic and acidic residues" evidence="1">
    <location>
        <begin position="332"/>
        <end position="341"/>
    </location>
</feature>
<feature type="region of interest" description="Disordered" evidence="1">
    <location>
        <begin position="298"/>
        <end position="341"/>
    </location>
</feature>
<dbReference type="Gene3D" id="2.60.40.10">
    <property type="entry name" value="Immunoglobulins"/>
    <property type="match status" value="2"/>
</dbReference>
<evidence type="ECO:0000313" key="4">
    <source>
        <dbReference type="Proteomes" id="UP001164746"/>
    </source>
</evidence>
<feature type="compositionally biased region" description="Polar residues" evidence="1">
    <location>
        <begin position="298"/>
        <end position="310"/>
    </location>
</feature>
<protein>
    <recommendedName>
        <fullName evidence="2">Ig-like domain-containing protein</fullName>
    </recommendedName>
</protein>
<proteinExistence type="predicted"/>
<keyword evidence="4" id="KW-1185">Reference proteome</keyword>
<accession>A0ABY7EFF0</accession>
<name>A0ABY7EFF0_MYAAR</name>
<evidence type="ECO:0000313" key="3">
    <source>
        <dbReference type="EMBL" id="WAR05891.1"/>
    </source>
</evidence>
<dbReference type="EMBL" id="CP111016">
    <property type="protein sequence ID" value="WAR05891.1"/>
    <property type="molecule type" value="Genomic_DNA"/>
</dbReference>